<proteinExistence type="predicted"/>
<dbReference type="EMBL" id="CP008887">
    <property type="protein sequence ID" value="AIU69625.1"/>
    <property type="molecule type" value="Genomic_DNA"/>
</dbReference>
<dbReference type="KEGG" id="teu:TEU_04330"/>
<evidence type="ECO:0008006" key="3">
    <source>
        <dbReference type="Google" id="ProtNLM"/>
    </source>
</evidence>
<sequence>MKEEEIYVDPQIVKNIAETLKNIQKMKVKQDKRVKWRRENDGRIITFNPITGKICVMNPTLAEIYVMTKNPKGCTFETLIRALKQRFPTIDEKQLRSDTLRAVTWLFINGFVYLEDTSKKIHIVDVIMEVSNQKRGLRQ</sequence>
<protein>
    <recommendedName>
        <fullName evidence="3">PqqD family protein</fullName>
    </recommendedName>
</protein>
<evidence type="ECO:0000313" key="1">
    <source>
        <dbReference type="EMBL" id="AIU69625.1"/>
    </source>
</evidence>
<gene>
    <name evidence="1" type="ORF">TEU_04330</name>
</gene>
<dbReference type="STRING" id="1505907.TEU_04330"/>
<reference evidence="1 2" key="1">
    <citation type="journal article" date="2015" name="Int. J. Syst. Evol. Microbiol.">
        <title>Thermococcus eurythermalis sp. nov., a conditional piezophilic hyperthermophilic archaeon with a wide temperature range isolated from an oil-immersed chimney in the Guaymas Basin.</title>
        <authorList>
            <person name="Zhao W."/>
            <person name="Zeng X."/>
            <person name="Xiao X."/>
        </authorList>
    </citation>
    <scope>NUCLEOTIDE SEQUENCE [LARGE SCALE GENOMIC DNA]</scope>
    <source>
        <strain evidence="1 2">A501</strain>
    </source>
</reference>
<name>A0A097QT20_9EURY</name>
<dbReference type="OrthoDB" id="87429at2157"/>
<dbReference type="Proteomes" id="UP000029980">
    <property type="component" value="Chromosome"/>
</dbReference>
<accession>A0A097QT20</accession>
<dbReference type="RefSeq" id="WP_050002605.1">
    <property type="nucleotide sequence ID" value="NZ_CP008887.1"/>
</dbReference>
<dbReference type="GeneID" id="25152662"/>
<keyword evidence="2" id="KW-1185">Reference proteome</keyword>
<organism evidence="1 2">
    <name type="scientific">Thermococcus eurythermalis</name>
    <dbReference type="NCBI Taxonomy" id="1505907"/>
    <lineage>
        <taxon>Archaea</taxon>
        <taxon>Methanobacteriati</taxon>
        <taxon>Methanobacteriota</taxon>
        <taxon>Thermococci</taxon>
        <taxon>Thermococcales</taxon>
        <taxon>Thermococcaceae</taxon>
        <taxon>Thermococcus</taxon>
    </lineage>
</organism>
<evidence type="ECO:0000313" key="2">
    <source>
        <dbReference type="Proteomes" id="UP000029980"/>
    </source>
</evidence>
<dbReference type="AlphaFoldDB" id="A0A097QT20"/>
<dbReference type="HOGENOM" id="CLU_1811525_0_0_2"/>